<dbReference type="SUPFAM" id="SSF51735">
    <property type="entry name" value="NAD(P)-binding Rossmann-fold domains"/>
    <property type="match status" value="1"/>
</dbReference>
<evidence type="ECO:0000313" key="4">
    <source>
        <dbReference type="Proteomes" id="UP001319921"/>
    </source>
</evidence>
<keyword evidence="2" id="KW-0560">Oxidoreductase</keyword>
<dbReference type="FunFam" id="3.40.50.720:FF:000084">
    <property type="entry name" value="Short-chain dehydrogenase reductase"/>
    <property type="match status" value="1"/>
</dbReference>
<dbReference type="PROSITE" id="PS00061">
    <property type="entry name" value="ADH_SHORT"/>
    <property type="match status" value="1"/>
</dbReference>
<dbReference type="PANTHER" id="PTHR24321">
    <property type="entry name" value="DEHYDROGENASES, SHORT CHAIN"/>
    <property type="match status" value="1"/>
</dbReference>
<evidence type="ECO:0000256" key="2">
    <source>
        <dbReference type="ARBA" id="ARBA00023002"/>
    </source>
</evidence>
<dbReference type="InterPro" id="IPR020904">
    <property type="entry name" value="Sc_DH/Rdtase_CS"/>
</dbReference>
<protein>
    <submittedName>
        <fullName evidence="3">3-oxoacyl-ACP reductase</fullName>
    </submittedName>
</protein>
<comment type="similarity">
    <text evidence="1">Belongs to the short-chain dehydrogenases/reductases (SDR) family.</text>
</comment>
<name>A0AAQ4CUE5_9CREN</name>
<dbReference type="Gene3D" id="3.40.50.720">
    <property type="entry name" value="NAD(P)-binding Rossmann-like Domain"/>
    <property type="match status" value="1"/>
</dbReference>
<keyword evidence="4" id="KW-1185">Reference proteome</keyword>
<reference evidence="3 4" key="1">
    <citation type="journal article" date="2022" name="Microbiol. Resour. Announc.">
        <title>Complete Genome Sequence of the Hyperthermophilic and Acidophilic Archaeon Saccharolobus caldissimus Strain HS-3T.</title>
        <authorList>
            <person name="Sakai H.D."/>
            <person name="Kurosawa N."/>
        </authorList>
    </citation>
    <scope>NUCLEOTIDE SEQUENCE [LARGE SCALE GENOMIC DNA]</scope>
    <source>
        <strain evidence="3 4">JCM32116</strain>
    </source>
</reference>
<dbReference type="PRINTS" id="PR00081">
    <property type="entry name" value="GDHRDH"/>
</dbReference>
<dbReference type="InterPro" id="IPR002347">
    <property type="entry name" value="SDR_fam"/>
</dbReference>
<dbReference type="AlphaFoldDB" id="A0AAQ4CUE5"/>
<dbReference type="EMBL" id="AP025226">
    <property type="protein sequence ID" value="BDB99426.1"/>
    <property type="molecule type" value="Genomic_DNA"/>
</dbReference>
<gene>
    <name evidence="3" type="ORF">SACC_24430</name>
</gene>
<dbReference type="KEGG" id="scas:SACC_24430"/>
<sequence length="263" mass="28566">MRELFSVEGKTAVVTGAASGIGRAIAEMFSKLGGNIVASDIDERGLNDLVKNLSDQGLSIKGFKADITNVNDVRSLVSFTLSSYGKIDALYIVPGINIRKSIENYTYEEFDKVINVNLRGSFILLKEFLKVMKSNPNGGSVVLLSSIRHLVVEQGQGAYAATKAAIVQLAKVAAAEYGKYNIRVNVIAPGVVDTPLTQQIKNNPEWYKAYAEKTVFKRWATPTEIASVAVFLAMPASSYITGTVIYVDGGWTAIDGRYEPNIQ</sequence>
<organism evidence="3 4">
    <name type="scientific">Saccharolobus caldissimus</name>
    <dbReference type="NCBI Taxonomy" id="1702097"/>
    <lineage>
        <taxon>Archaea</taxon>
        <taxon>Thermoproteota</taxon>
        <taxon>Thermoprotei</taxon>
        <taxon>Sulfolobales</taxon>
        <taxon>Sulfolobaceae</taxon>
        <taxon>Saccharolobus</taxon>
    </lineage>
</organism>
<accession>A0AAQ4CUE5</accession>
<dbReference type="RefSeq" id="WP_229569742.1">
    <property type="nucleotide sequence ID" value="NZ_AP025226.1"/>
</dbReference>
<proteinExistence type="inferred from homology"/>
<evidence type="ECO:0000256" key="1">
    <source>
        <dbReference type="ARBA" id="ARBA00006484"/>
    </source>
</evidence>
<dbReference type="GeneID" id="68867165"/>
<dbReference type="CDD" id="cd05233">
    <property type="entry name" value="SDR_c"/>
    <property type="match status" value="1"/>
</dbReference>
<dbReference type="Proteomes" id="UP001319921">
    <property type="component" value="Chromosome"/>
</dbReference>
<dbReference type="GO" id="GO:0016491">
    <property type="term" value="F:oxidoreductase activity"/>
    <property type="evidence" value="ECO:0007669"/>
    <property type="project" value="UniProtKB-KW"/>
</dbReference>
<evidence type="ECO:0000313" key="3">
    <source>
        <dbReference type="EMBL" id="BDB99426.1"/>
    </source>
</evidence>
<dbReference type="InterPro" id="IPR036291">
    <property type="entry name" value="NAD(P)-bd_dom_sf"/>
</dbReference>
<dbReference type="PANTHER" id="PTHR24321:SF8">
    <property type="entry name" value="ESTRADIOL 17-BETA-DEHYDROGENASE 8-RELATED"/>
    <property type="match status" value="1"/>
</dbReference>
<dbReference type="Pfam" id="PF13561">
    <property type="entry name" value="adh_short_C2"/>
    <property type="match status" value="1"/>
</dbReference>